<organism evidence="8 9">
    <name type="scientific">Trypanosoma conorhini</name>
    <dbReference type="NCBI Taxonomy" id="83891"/>
    <lineage>
        <taxon>Eukaryota</taxon>
        <taxon>Discoba</taxon>
        <taxon>Euglenozoa</taxon>
        <taxon>Kinetoplastea</taxon>
        <taxon>Metakinetoplastina</taxon>
        <taxon>Trypanosomatida</taxon>
        <taxon>Trypanosomatidae</taxon>
        <taxon>Trypanosoma</taxon>
    </lineage>
</organism>
<comment type="subcellular location">
    <subcellularLocation>
        <location evidence="6">Mitochondrion inner membrane</location>
        <topology evidence="6">Peripheral membrane protein</topology>
        <orientation evidence="6">Matrix side</orientation>
    </subcellularLocation>
</comment>
<dbReference type="GO" id="GO:0120539">
    <property type="term" value="F:4-hydroxy-3-methoxy-5-polyprenylbenzoate decarboxylase activity"/>
    <property type="evidence" value="ECO:0007669"/>
    <property type="project" value="UniProtKB-EC"/>
</dbReference>
<evidence type="ECO:0000256" key="5">
    <source>
        <dbReference type="ARBA" id="ARBA00023239"/>
    </source>
</evidence>
<dbReference type="PANTHER" id="PTHR12922">
    <property type="entry name" value="UBIQUINONE BIOSYNTHESIS PROTEIN"/>
    <property type="match status" value="1"/>
</dbReference>
<dbReference type="HAMAP" id="MF_03111">
    <property type="entry name" value="Coq4"/>
    <property type="match status" value="1"/>
</dbReference>
<keyword evidence="7" id="KW-0732">Signal</keyword>
<dbReference type="Pfam" id="PF05019">
    <property type="entry name" value="Coq4"/>
    <property type="match status" value="1"/>
</dbReference>
<dbReference type="PANTHER" id="PTHR12922:SF7">
    <property type="entry name" value="UBIQUINONE BIOSYNTHESIS PROTEIN COQ4 HOMOLOG, MITOCHONDRIAL"/>
    <property type="match status" value="1"/>
</dbReference>
<keyword evidence="1 6" id="KW-0831">Ubiquinone biosynthesis</keyword>
<dbReference type="UniPathway" id="UPA00232"/>
<comment type="similarity">
    <text evidence="6">Belongs to the COQ4 family.</text>
</comment>
<keyword evidence="6" id="KW-0862">Zinc</keyword>
<feature type="binding site" evidence="6">
    <location>
        <position position="145"/>
    </location>
    <ligand>
        <name>Zn(2+)</name>
        <dbReference type="ChEBI" id="CHEBI:29105"/>
    </ligand>
</feature>
<feature type="binding site" evidence="6">
    <location>
        <position position="129"/>
    </location>
    <ligand>
        <name>Zn(2+)</name>
        <dbReference type="ChEBI" id="CHEBI:29105"/>
    </ligand>
</feature>
<keyword evidence="6" id="KW-0479">Metal-binding</keyword>
<feature type="signal peptide" evidence="7">
    <location>
        <begin position="1"/>
        <end position="17"/>
    </location>
</feature>
<keyword evidence="5 6" id="KW-0456">Lyase</keyword>
<dbReference type="EMBL" id="MKKU01000058">
    <property type="protein sequence ID" value="RNF26090.1"/>
    <property type="molecule type" value="Genomic_DNA"/>
</dbReference>
<comment type="subunit">
    <text evidence="6">Component of a multi-subunit COQ enzyme complex.</text>
</comment>
<comment type="catalytic activity">
    <reaction evidence="6">
        <text>a 4-hydroxy-3-methoxy-5-(all-trans-polyprenyl)benzoate + H(+) = a 2-methoxy-6-(all-trans-polyprenyl)phenol + CO2</text>
        <dbReference type="Rhea" id="RHEA:81179"/>
        <dbReference type="Rhea" id="RHEA-COMP:9551"/>
        <dbReference type="Rhea" id="RHEA-COMP:10931"/>
        <dbReference type="ChEBI" id="CHEBI:15378"/>
        <dbReference type="ChEBI" id="CHEBI:16526"/>
        <dbReference type="ChEBI" id="CHEBI:62731"/>
        <dbReference type="ChEBI" id="CHEBI:84443"/>
        <dbReference type="EC" id="4.1.1.130"/>
    </reaction>
</comment>
<name>A0A422Q811_9TRYP</name>
<dbReference type="OrthoDB" id="4249at2759"/>
<dbReference type="GO" id="GO:0008270">
    <property type="term" value="F:zinc ion binding"/>
    <property type="evidence" value="ECO:0007669"/>
    <property type="project" value="UniProtKB-UniRule"/>
</dbReference>
<feature type="chain" id="PRO_5019047070" description="Ubiquinone biosynthesis protein COQ4 homolog, mitochondrial" evidence="7">
    <location>
        <begin position="18"/>
        <end position="243"/>
    </location>
</feature>
<evidence type="ECO:0000313" key="8">
    <source>
        <dbReference type="EMBL" id="RNF26090.1"/>
    </source>
</evidence>
<dbReference type="RefSeq" id="XP_029231296.1">
    <property type="nucleotide sequence ID" value="XM_029368656.1"/>
</dbReference>
<accession>A0A422Q811</accession>
<gene>
    <name evidence="8" type="ORF">Tco025E_01719</name>
</gene>
<protein>
    <recommendedName>
        <fullName evidence="6">Ubiquinone biosynthesis protein COQ4 homolog, mitochondrial</fullName>
    </recommendedName>
    <alternativeName>
        <fullName evidence="6">4-hydroxy-3-methoxy-5-polyprenylbenzoate decarboxylase</fullName>
        <ecNumber evidence="6">4.1.1.130</ecNumber>
    </alternativeName>
    <alternativeName>
        <fullName evidence="6">Coenzyme Q biosynthesis protein 4 homolog</fullName>
    </alternativeName>
</protein>
<keyword evidence="4 6" id="KW-0472">Membrane</keyword>
<evidence type="ECO:0000256" key="3">
    <source>
        <dbReference type="ARBA" id="ARBA00023128"/>
    </source>
</evidence>
<dbReference type="GO" id="GO:0031314">
    <property type="term" value="C:extrinsic component of mitochondrial inner membrane"/>
    <property type="evidence" value="ECO:0007669"/>
    <property type="project" value="UniProtKB-UniRule"/>
</dbReference>
<evidence type="ECO:0000256" key="2">
    <source>
        <dbReference type="ARBA" id="ARBA00022792"/>
    </source>
</evidence>
<comment type="pathway">
    <text evidence="6">Cofactor biosynthesis; ubiquinone biosynthesis.</text>
</comment>
<comment type="caution">
    <text evidence="8">The sequence shown here is derived from an EMBL/GenBank/DDBJ whole genome shotgun (WGS) entry which is preliminary data.</text>
</comment>
<comment type="function">
    <text evidence="6">Lyase that catalyzes the C1-decarboxylation of 4-hydroxy-3-methoxy-5-(all-trans-polyprenyl)benzoic acid into 2-methoxy-6-(all-trans-polyprenyl)phenol during ubiquinone biosynthesis.</text>
</comment>
<sequence>MAPGLVLLGGIAGAVRSLPSFVVASASAAWDPTNGAAVAAVGEITATAALEHMKRAMMAERTGRMILKTQPCITDDVLELASRQPPGTFGHRYALYMNHNHFLPSGRTPVTRIEDPTLAYIMRRYRETHDFLHVCAGCGRTVEEELAIKLLEWRHTGLPLGLLAVLGGMPSLRRQQIKNMALYREWAELNAPNQLHGQRNIPCMLNVWWESYIDRPFEEVLSEVGITPMEVFLRERQDKTLSA</sequence>
<keyword evidence="3 6" id="KW-0496">Mitochondrion</keyword>
<dbReference type="InterPro" id="IPR007715">
    <property type="entry name" value="Coq4"/>
</dbReference>
<evidence type="ECO:0000256" key="1">
    <source>
        <dbReference type="ARBA" id="ARBA00022688"/>
    </source>
</evidence>
<evidence type="ECO:0000256" key="4">
    <source>
        <dbReference type="ARBA" id="ARBA00023136"/>
    </source>
</evidence>
<dbReference type="AlphaFoldDB" id="A0A422Q811"/>
<keyword evidence="2 6" id="KW-0999">Mitochondrion inner membrane</keyword>
<dbReference type="InterPro" id="IPR027540">
    <property type="entry name" value="Coq4_euk"/>
</dbReference>
<keyword evidence="9" id="KW-1185">Reference proteome</keyword>
<comment type="cofactor">
    <cofactor evidence="6">
        <name>Zn(2+)</name>
        <dbReference type="ChEBI" id="CHEBI:29105"/>
    </cofactor>
</comment>
<feature type="binding site" evidence="6">
    <location>
        <position position="130"/>
    </location>
    <ligand>
        <name>Zn(2+)</name>
        <dbReference type="ChEBI" id="CHEBI:29105"/>
    </ligand>
</feature>
<reference evidence="8 9" key="1">
    <citation type="journal article" date="2018" name="BMC Genomics">
        <title>Genomic comparison of Trypanosoma conorhini and Trypanosoma rangeli to Trypanosoma cruzi strains of high and low virulence.</title>
        <authorList>
            <person name="Bradwell K.R."/>
            <person name="Koparde V.N."/>
            <person name="Matveyev A.V."/>
            <person name="Serrano M.G."/>
            <person name="Alves J.M."/>
            <person name="Parikh H."/>
            <person name="Huang B."/>
            <person name="Lee V."/>
            <person name="Espinosa-Alvarez O."/>
            <person name="Ortiz P.A."/>
            <person name="Costa-Martins A.G."/>
            <person name="Teixeira M.M."/>
            <person name="Buck G.A."/>
        </authorList>
    </citation>
    <scope>NUCLEOTIDE SEQUENCE [LARGE SCALE GENOMIC DNA]</scope>
    <source>
        <strain evidence="8 9">025E</strain>
    </source>
</reference>
<evidence type="ECO:0000256" key="7">
    <source>
        <dbReference type="SAM" id="SignalP"/>
    </source>
</evidence>
<feature type="binding site" evidence="6">
    <location>
        <position position="133"/>
    </location>
    <ligand>
        <name>Zn(2+)</name>
        <dbReference type="ChEBI" id="CHEBI:29105"/>
    </ligand>
</feature>
<dbReference type="Proteomes" id="UP000284403">
    <property type="component" value="Unassembled WGS sequence"/>
</dbReference>
<evidence type="ECO:0000256" key="6">
    <source>
        <dbReference type="HAMAP-Rule" id="MF_03111"/>
    </source>
</evidence>
<evidence type="ECO:0000313" key="9">
    <source>
        <dbReference type="Proteomes" id="UP000284403"/>
    </source>
</evidence>
<dbReference type="GeneID" id="40315330"/>
<keyword evidence="8" id="KW-0830">Ubiquinone</keyword>
<dbReference type="EC" id="4.1.1.130" evidence="6"/>
<proteinExistence type="inferred from homology"/>